<evidence type="ECO:0000256" key="6">
    <source>
        <dbReference type="ARBA" id="ARBA00013081"/>
    </source>
</evidence>
<comment type="catalytic activity">
    <reaction evidence="14">
        <text>1,2-dihexadecanoyl-sn-glycero-3-phospho-(1D-myo-inositol-3,4,5-trisphosphate) + H2O = 1,2-dihexadecanoyl-sn-glycero-3-phospho-(1D-myo-inositol-4,5-bisphosphate) + phosphate</text>
        <dbReference type="Rhea" id="RHEA:43560"/>
        <dbReference type="ChEBI" id="CHEBI:15377"/>
        <dbReference type="ChEBI" id="CHEBI:43474"/>
        <dbReference type="ChEBI" id="CHEBI:83420"/>
        <dbReference type="ChEBI" id="CHEBI:83423"/>
    </reaction>
    <physiologicalReaction direction="left-to-right" evidence="14">
        <dbReference type="Rhea" id="RHEA:43561"/>
    </physiologicalReaction>
</comment>
<dbReference type="InterPro" id="IPR014020">
    <property type="entry name" value="Tensin_C2-dom"/>
</dbReference>
<dbReference type="Proteomes" id="UP000694941">
    <property type="component" value="Unplaced"/>
</dbReference>
<evidence type="ECO:0000256" key="9">
    <source>
        <dbReference type="ARBA" id="ARBA00022912"/>
    </source>
</evidence>
<evidence type="ECO:0000256" key="7">
    <source>
        <dbReference type="ARBA" id="ARBA00022490"/>
    </source>
</evidence>
<feature type="domain" description="Tyrosine specific protein phosphatases" evidence="25">
    <location>
        <begin position="123"/>
        <end position="194"/>
    </location>
</feature>
<evidence type="ECO:0000256" key="16">
    <source>
        <dbReference type="ARBA" id="ARBA00034338"/>
    </source>
</evidence>
<evidence type="ECO:0000256" key="14">
    <source>
        <dbReference type="ARBA" id="ARBA00034256"/>
    </source>
</evidence>
<feature type="compositionally biased region" description="Basic and acidic residues" evidence="24">
    <location>
        <begin position="330"/>
        <end position="345"/>
    </location>
</feature>
<evidence type="ECO:0000256" key="20">
    <source>
        <dbReference type="ARBA" id="ARBA00044309"/>
    </source>
</evidence>
<feature type="domain" description="Phosphatase tensin-type" evidence="26">
    <location>
        <begin position="35"/>
        <end position="206"/>
    </location>
</feature>
<evidence type="ECO:0000256" key="1">
    <source>
        <dbReference type="ARBA" id="ARBA00004123"/>
    </source>
</evidence>
<dbReference type="PROSITE" id="PS51182">
    <property type="entry name" value="C2_TENSIN"/>
    <property type="match status" value="1"/>
</dbReference>
<evidence type="ECO:0000256" key="18">
    <source>
        <dbReference type="ARBA" id="ARBA00043760"/>
    </source>
</evidence>
<evidence type="ECO:0000256" key="2">
    <source>
        <dbReference type="ARBA" id="ARBA00004496"/>
    </source>
</evidence>
<evidence type="ECO:0000256" key="8">
    <source>
        <dbReference type="ARBA" id="ARBA00022801"/>
    </source>
</evidence>
<evidence type="ECO:0000256" key="19">
    <source>
        <dbReference type="ARBA" id="ARBA00043762"/>
    </source>
</evidence>
<evidence type="ECO:0000256" key="3">
    <source>
        <dbReference type="ARBA" id="ARBA00007881"/>
    </source>
</evidence>
<dbReference type="GeneID" id="106457294"/>
<dbReference type="EC" id="3.1.3.67" evidence="4"/>
<name>A0ABM1B093_LIMPO</name>
<dbReference type="PANTHER" id="PTHR12305:SF81">
    <property type="entry name" value="PHOSPHATIDYLINOSITOL 3,4,5-TRISPHOSPHATE 3-PHOSPHATASE AND DUAL-SPECIFICITY PROTEIN PHOSPHATASE PTEN"/>
    <property type="match status" value="1"/>
</dbReference>
<comment type="catalytic activity">
    <reaction evidence="23">
        <text>O-phospho-L-tyrosyl-[protein] + H2O = L-tyrosyl-[protein] + phosphate</text>
        <dbReference type="Rhea" id="RHEA:10684"/>
        <dbReference type="Rhea" id="RHEA-COMP:10136"/>
        <dbReference type="Rhea" id="RHEA-COMP:20101"/>
        <dbReference type="ChEBI" id="CHEBI:15377"/>
        <dbReference type="ChEBI" id="CHEBI:43474"/>
        <dbReference type="ChEBI" id="CHEBI:46858"/>
        <dbReference type="ChEBI" id="CHEBI:61978"/>
        <dbReference type="EC" id="3.1.3.48"/>
    </reaction>
    <physiologicalReaction direction="left-to-right" evidence="23">
        <dbReference type="Rhea" id="RHEA:10685"/>
    </physiologicalReaction>
</comment>
<dbReference type="SMART" id="SM01326">
    <property type="entry name" value="PTEN_C2"/>
    <property type="match status" value="1"/>
</dbReference>
<dbReference type="Pfam" id="PF10409">
    <property type="entry name" value="PTEN_C2"/>
    <property type="match status" value="1"/>
</dbReference>
<evidence type="ECO:0000256" key="4">
    <source>
        <dbReference type="ARBA" id="ARBA00013015"/>
    </source>
</evidence>
<feature type="region of interest" description="Disordered" evidence="24">
    <location>
        <begin position="449"/>
        <end position="488"/>
    </location>
</feature>
<evidence type="ECO:0000259" key="25">
    <source>
        <dbReference type="PROSITE" id="PS50056"/>
    </source>
</evidence>
<comment type="catalytic activity">
    <reaction evidence="22">
        <text>O-phospho-L-threonyl-[protein] + H2O = L-threonyl-[protein] + phosphate</text>
        <dbReference type="Rhea" id="RHEA:47004"/>
        <dbReference type="Rhea" id="RHEA-COMP:11060"/>
        <dbReference type="Rhea" id="RHEA-COMP:11605"/>
        <dbReference type="ChEBI" id="CHEBI:15377"/>
        <dbReference type="ChEBI" id="CHEBI:30013"/>
        <dbReference type="ChEBI" id="CHEBI:43474"/>
        <dbReference type="ChEBI" id="CHEBI:61977"/>
        <dbReference type="EC" id="3.1.3.16"/>
    </reaction>
    <physiologicalReaction direction="left-to-right" evidence="22">
        <dbReference type="Rhea" id="RHEA:47005"/>
    </physiologicalReaction>
</comment>
<keyword evidence="28" id="KW-1185">Reference proteome</keyword>
<evidence type="ECO:0000256" key="15">
    <source>
        <dbReference type="ARBA" id="ARBA00034268"/>
    </source>
</evidence>
<dbReference type="PROSITE" id="PS51181">
    <property type="entry name" value="PPASE_TENSIN"/>
    <property type="match status" value="1"/>
</dbReference>
<keyword evidence="9" id="KW-0904">Protein phosphatase</keyword>
<dbReference type="Gene3D" id="3.90.190.10">
    <property type="entry name" value="Protein tyrosine phosphatase superfamily"/>
    <property type="match status" value="1"/>
</dbReference>
<keyword evidence="10" id="KW-0770">Synapse</keyword>
<evidence type="ECO:0000256" key="12">
    <source>
        <dbReference type="ARBA" id="ARBA00023242"/>
    </source>
</evidence>
<comment type="catalytic activity">
    <reaction evidence="19">
        <text>1D-myo-inositol 1,3,4,5,6-pentakisphosphate + H2O = 1D-myo-inositol 1,4,5,6-tetrakisphosphate + phosphate</text>
        <dbReference type="Rhea" id="RHEA:77143"/>
        <dbReference type="ChEBI" id="CHEBI:15377"/>
        <dbReference type="ChEBI" id="CHEBI:43474"/>
        <dbReference type="ChEBI" id="CHEBI:57627"/>
        <dbReference type="ChEBI" id="CHEBI:57733"/>
    </reaction>
    <physiologicalReaction direction="left-to-right" evidence="19">
        <dbReference type="Rhea" id="RHEA:77144"/>
    </physiologicalReaction>
</comment>
<evidence type="ECO:0000256" key="11">
    <source>
        <dbReference type="ARBA" id="ARBA00023098"/>
    </source>
</evidence>
<evidence type="ECO:0000256" key="23">
    <source>
        <dbReference type="ARBA" id="ARBA00051341"/>
    </source>
</evidence>
<dbReference type="InterPro" id="IPR016130">
    <property type="entry name" value="Tyr_Pase_AS"/>
</dbReference>
<proteinExistence type="inferred from homology"/>
<comment type="catalytic activity">
    <reaction evidence="21">
        <text>O-phospho-L-seryl-[protein] + H2O = L-seryl-[protein] + phosphate</text>
        <dbReference type="Rhea" id="RHEA:20629"/>
        <dbReference type="Rhea" id="RHEA-COMP:9863"/>
        <dbReference type="Rhea" id="RHEA-COMP:11604"/>
        <dbReference type="ChEBI" id="CHEBI:15377"/>
        <dbReference type="ChEBI" id="CHEBI:29999"/>
        <dbReference type="ChEBI" id="CHEBI:43474"/>
        <dbReference type="ChEBI" id="CHEBI:83421"/>
        <dbReference type="EC" id="3.1.3.16"/>
    </reaction>
    <physiologicalReaction direction="left-to-right" evidence="21">
        <dbReference type="Rhea" id="RHEA:20630"/>
    </physiologicalReaction>
</comment>
<dbReference type="RefSeq" id="XP_013772137.2">
    <property type="nucleotide sequence ID" value="XM_013916683.2"/>
</dbReference>
<gene>
    <name evidence="29" type="primary">LOC106457294</name>
</gene>
<dbReference type="InterPro" id="IPR000387">
    <property type="entry name" value="Tyr_Pase_dom"/>
</dbReference>
<feature type="domain" description="C2 tensin-type" evidence="27">
    <location>
        <begin position="211"/>
        <end position="432"/>
    </location>
</feature>
<keyword evidence="11" id="KW-0443">Lipid metabolism</keyword>
<dbReference type="InterPro" id="IPR029021">
    <property type="entry name" value="Prot-tyrosine_phosphatase-like"/>
</dbReference>
<evidence type="ECO:0000256" key="17">
    <source>
        <dbReference type="ARBA" id="ARBA00043734"/>
    </source>
</evidence>
<evidence type="ECO:0000256" key="21">
    <source>
        <dbReference type="ARBA" id="ARBA00047986"/>
    </source>
</evidence>
<comment type="subcellular location">
    <subcellularLocation>
        <location evidence="2">Cytoplasm</location>
    </subcellularLocation>
    <subcellularLocation>
        <location evidence="1">Nucleus</location>
    </subcellularLocation>
    <subcellularLocation>
        <location evidence="13">Synapse</location>
    </subcellularLocation>
</comment>
<dbReference type="PANTHER" id="PTHR12305">
    <property type="entry name" value="PHOSPHATASE WITH HOMOLOGY TO TENSIN"/>
    <property type="match status" value="1"/>
</dbReference>
<dbReference type="SUPFAM" id="SSF52799">
    <property type="entry name" value="(Phosphotyrosine protein) phosphatases II"/>
    <property type="match status" value="1"/>
</dbReference>
<evidence type="ECO:0000256" key="5">
    <source>
        <dbReference type="ARBA" id="ARBA00013064"/>
    </source>
</evidence>
<keyword evidence="8" id="KW-0378">Hydrolase</keyword>
<dbReference type="InterPro" id="IPR035892">
    <property type="entry name" value="C2_domain_sf"/>
</dbReference>
<protein>
    <recommendedName>
        <fullName evidence="16">Phosphatidylinositol 3,4,5-trisphosphate 3-phosphatase and dual-specificity protein phosphatase PTEN</fullName>
        <ecNumber evidence="6">3.1.3.16</ecNumber>
        <ecNumber evidence="5">3.1.3.48</ecNumber>
        <ecNumber evidence="4">3.1.3.67</ecNumber>
    </recommendedName>
    <alternativeName>
        <fullName evidence="20">Inositol polyphosphate 3-phosphatase</fullName>
    </alternativeName>
</protein>
<dbReference type="InterPro" id="IPR051281">
    <property type="entry name" value="Dual-spec_lipid-protein_phosph"/>
</dbReference>
<keyword evidence="7" id="KW-0963">Cytoplasm</keyword>
<dbReference type="Pfam" id="PF22785">
    <property type="entry name" value="Tc-R-P"/>
    <property type="match status" value="1"/>
</dbReference>
<dbReference type="PROSITE" id="PS00383">
    <property type="entry name" value="TYR_PHOSPHATASE_1"/>
    <property type="match status" value="1"/>
</dbReference>
<dbReference type="EC" id="3.1.3.16" evidence="6"/>
<sequence length="488" mass="56854">MIYGFFSVTVVGFNSLTNLRKMAAKIKVLVSKKKRRYQEDGFDLDLSYICNNIIAMGFPAEKLEGIYRNHIDEVVRFLETRHKDHYKIYNLCSERNYDTGKFHQRVAQYPFDDHNPPRLELMKPFCEDVDHWISDDKNNVAAIHCKAGKGRTGVMVCAYLLHKQICSTPEDAMIMYGQARTLDQKGVTIPSQRRYVNYYGELVSKNIEYKPLALILRSVKLDPIPICTGGTSSPYFVVYQLNVKLYTSPVIEFRKGSKFLHFEIPQSILVCGDIKIDFYNKPKMMKKEKMFSFWFNTFFVKSLDEPPSGVIQANGFIEQNNSTSSNNCNLKKEYERQKSKSERDSSSVSLPKLETSERFERSEREESCMSLSRLQHNYTQCQRCRYRHWSGDDEGRLFTLILPKNQLDKANKDKSHKLFSHNFKVQLYFSKVNEAMNKSPFLEHRELSPSHSFCDSSSFHGDDYSDVEDTETETEDEDDEWEGESTYL</sequence>
<dbReference type="InterPro" id="IPR017361">
    <property type="entry name" value="Bifunc_PIno_P3_Pase/Pase_PTEN"/>
</dbReference>
<keyword evidence="12" id="KW-0539">Nucleus</keyword>
<evidence type="ECO:0000259" key="27">
    <source>
        <dbReference type="PROSITE" id="PS51182"/>
    </source>
</evidence>
<dbReference type="InterPro" id="IPR045101">
    <property type="entry name" value="PTP_PTEN"/>
</dbReference>
<evidence type="ECO:0000256" key="10">
    <source>
        <dbReference type="ARBA" id="ARBA00023018"/>
    </source>
</evidence>
<dbReference type="SUPFAM" id="SSF49562">
    <property type="entry name" value="C2 domain (Calcium/lipid-binding domain, CaLB)"/>
    <property type="match status" value="2"/>
</dbReference>
<organism evidence="28 29">
    <name type="scientific">Limulus polyphemus</name>
    <name type="common">Atlantic horseshoe crab</name>
    <dbReference type="NCBI Taxonomy" id="6850"/>
    <lineage>
        <taxon>Eukaryota</taxon>
        <taxon>Metazoa</taxon>
        <taxon>Ecdysozoa</taxon>
        <taxon>Arthropoda</taxon>
        <taxon>Chelicerata</taxon>
        <taxon>Merostomata</taxon>
        <taxon>Xiphosura</taxon>
        <taxon>Limulidae</taxon>
        <taxon>Limulus</taxon>
    </lineage>
</organism>
<dbReference type="CDD" id="cd14509">
    <property type="entry name" value="PTP_PTEN"/>
    <property type="match status" value="1"/>
</dbReference>
<comment type="catalytic activity">
    <reaction evidence="17">
        <text>1D-myo-inositol 1,3,4,5-tetrakisphosphate + H2O = 1D-myo-inositol 1,4,5-trisphosphate + phosphate</text>
        <dbReference type="Rhea" id="RHEA:77155"/>
        <dbReference type="ChEBI" id="CHEBI:15377"/>
        <dbReference type="ChEBI" id="CHEBI:43474"/>
        <dbReference type="ChEBI" id="CHEBI:57895"/>
        <dbReference type="ChEBI" id="CHEBI:203600"/>
    </reaction>
    <physiologicalReaction direction="left-to-right" evidence="17">
        <dbReference type="Rhea" id="RHEA:77156"/>
    </physiologicalReaction>
</comment>
<evidence type="ECO:0000256" key="13">
    <source>
        <dbReference type="ARBA" id="ARBA00034103"/>
    </source>
</evidence>
<reference evidence="29" key="1">
    <citation type="submission" date="2025-08" db="UniProtKB">
        <authorList>
            <consortium name="RefSeq"/>
        </authorList>
    </citation>
    <scope>IDENTIFICATION</scope>
    <source>
        <tissue evidence="29">Muscle</tissue>
    </source>
</reference>
<dbReference type="EC" id="3.1.3.48" evidence="5"/>
<comment type="similarity">
    <text evidence="3">Belongs to the PTEN phosphatase protein family.</text>
</comment>
<evidence type="ECO:0000313" key="29">
    <source>
        <dbReference type="RefSeq" id="XP_013772137.2"/>
    </source>
</evidence>
<feature type="region of interest" description="Disordered" evidence="24">
    <location>
        <begin position="322"/>
        <end position="358"/>
    </location>
</feature>
<dbReference type="PROSITE" id="PS50056">
    <property type="entry name" value="TYR_PHOSPHATASE_2"/>
    <property type="match status" value="1"/>
</dbReference>
<comment type="catalytic activity">
    <reaction evidence="15">
        <text>1,2-dioctanoyl-sn-glycero-3-phospho-(1D-myo-inositol-3,4,5-trisphosphate) + H2O = 1,2-dioctanoyl-sn-glycero-3-phospho-(1D-myo-inositol-4,5-bisphosphate) + phosphate</text>
        <dbReference type="Rhea" id="RHEA:43552"/>
        <dbReference type="ChEBI" id="CHEBI:15377"/>
        <dbReference type="ChEBI" id="CHEBI:43474"/>
        <dbReference type="ChEBI" id="CHEBI:83416"/>
        <dbReference type="ChEBI" id="CHEBI:83419"/>
    </reaction>
    <physiologicalReaction direction="left-to-right" evidence="15">
        <dbReference type="Rhea" id="RHEA:43553"/>
    </physiologicalReaction>
</comment>
<comment type="catalytic activity">
    <reaction evidence="18">
        <text>a 1,2-diacyl-sn-glycero-3-phospho-(1D-myo-inositol-3,4,5-trisphosphate) + H2O = a 1,2-diacyl-sn-glycero-3-phospho-(1D-myo-inositol-4,5-bisphosphate) + phosphate</text>
        <dbReference type="Rhea" id="RHEA:25017"/>
        <dbReference type="ChEBI" id="CHEBI:15377"/>
        <dbReference type="ChEBI" id="CHEBI:43474"/>
        <dbReference type="ChEBI" id="CHEBI:57836"/>
        <dbReference type="ChEBI" id="CHEBI:58456"/>
        <dbReference type="EC" id="3.1.3.67"/>
    </reaction>
    <physiologicalReaction direction="left-to-right" evidence="18">
        <dbReference type="Rhea" id="RHEA:25018"/>
    </physiologicalReaction>
</comment>
<dbReference type="Gene3D" id="2.60.40.1110">
    <property type="match status" value="1"/>
</dbReference>
<accession>A0ABM1B093</accession>
<feature type="compositionally biased region" description="Acidic residues" evidence="24">
    <location>
        <begin position="464"/>
        <end position="488"/>
    </location>
</feature>
<dbReference type="InterPro" id="IPR029023">
    <property type="entry name" value="Tensin_phosphatase"/>
</dbReference>
<evidence type="ECO:0000256" key="24">
    <source>
        <dbReference type="SAM" id="MobiDB-lite"/>
    </source>
</evidence>
<feature type="compositionally biased region" description="Low complexity" evidence="24">
    <location>
        <begin position="449"/>
        <end position="459"/>
    </location>
</feature>
<evidence type="ECO:0000256" key="22">
    <source>
        <dbReference type="ARBA" id="ARBA00048832"/>
    </source>
</evidence>
<evidence type="ECO:0000259" key="26">
    <source>
        <dbReference type="PROSITE" id="PS51181"/>
    </source>
</evidence>
<dbReference type="PIRSF" id="PIRSF038025">
    <property type="entry name" value="PTEN"/>
    <property type="match status" value="1"/>
</dbReference>
<evidence type="ECO:0000313" key="28">
    <source>
        <dbReference type="Proteomes" id="UP000694941"/>
    </source>
</evidence>